<evidence type="ECO:0000259" key="5">
    <source>
        <dbReference type="Pfam" id="PF13358"/>
    </source>
</evidence>
<sequence length="378" mass="44044">MSATGESKSGQDRFLEEMERVQAEAKRKTPEELVMIYKGIPYPSCICRTNWVIRILHEMLFFIGGKEPSIDQAMIEFGKPEKVQALKEASSPRVFSTHLHYKDIPKSFLEKKVKHQDNAPCHKARIISNWFLEHDNEFTVLKWPPQSPDLNPIEHLWDVVEWELRALVVHPTNLHQLQDAILSIWANISKECFQHLVESMPRRIKAVLKTLLILRNPKDTAVSYFHFSNNNPILPSYDSWDLFFNDYINGKVCYGSFFDHNSAWGEHIDDENIMAMTFEDMKLDYATHLKRISEFFGLSLSEEQLKEIENKTTFKSMKENSEGTHGKLGNTFFRKGEIGDWKSLFSEAQSKEVDAKFEQYLAGTKLGEKLNYKKYCEY</sequence>
<dbReference type="AlphaFoldDB" id="A0A310SY19"/>
<dbReference type="Gene3D" id="3.40.50.300">
    <property type="entry name" value="P-loop containing nucleotide triphosphate hydrolases"/>
    <property type="match status" value="2"/>
</dbReference>
<reference evidence="6" key="2">
    <citation type="journal article" date="2010" name="Science">
        <title>The genome of the Western clawed frog Xenopus tropicalis.</title>
        <authorList>
            <person name="Hellsten U."/>
            <person name="Harland R.M."/>
            <person name="Gilchrist M.J."/>
            <person name="Hendrix D."/>
            <person name="Jurka J."/>
            <person name="Kapitonov V."/>
            <person name="Ovcharenko I."/>
            <person name="Putnam N.H."/>
            <person name="Shu S."/>
            <person name="Taher L."/>
            <person name="Blitz I.L."/>
            <person name="Blumberg B."/>
            <person name="Dichmann D.S."/>
            <person name="Dubchak I."/>
            <person name="Amaya E."/>
            <person name="Detter J.C."/>
            <person name="Fletcher R."/>
            <person name="Gerhard D.S."/>
            <person name="Goodstein D."/>
            <person name="Graves T."/>
            <person name="Grigoriev I.V."/>
            <person name="Grimwood J."/>
            <person name="Kawashima T."/>
            <person name="Lindquist E."/>
            <person name="Lucas S.M."/>
            <person name="Mead P.E."/>
            <person name="Mitros T."/>
            <person name="Ogino H."/>
            <person name="Ohta Y."/>
            <person name="Poliakov A.V."/>
            <person name="Pollet N."/>
            <person name="Robert J."/>
            <person name="Salamov A."/>
            <person name="Sater A.K."/>
            <person name="Schmutz J."/>
            <person name="Terry A."/>
            <person name="Vize P.D."/>
            <person name="Warren W.C."/>
            <person name="Wells D."/>
            <person name="Wills A."/>
            <person name="Wilson R.K."/>
            <person name="Zimmerman L.B."/>
            <person name="Zorn A.M."/>
            <person name="Grainger R."/>
            <person name="Grammer T."/>
            <person name="Khokha M.K."/>
            <person name="Richardson P.M."/>
            <person name="Rokhsar D.S."/>
        </authorList>
    </citation>
    <scope>NUCLEOTIDE SEQUENCE</scope>
    <source>
        <strain evidence="6">Nigerian</strain>
    </source>
</reference>
<feature type="domain" description="Tc1-like transposase DDE" evidence="5">
    <location>
        <begin position="116"/>
        <end position="166"/>
    </location>
</feature>
<dbReference type="SUPFAM" id="SSF52540">
    <property type="entry name" value="P-loop containing nucleoside triphosphate hydrolases"/>
    <property type="match status" value="1"/>
</dbReference>
<dbReference type="PANTHER" id="PTHR11783">
    <property type="entry name" value="SULFOTRANSFERASE SULT"/>
    <property type="match status" value="1"/>
</dbReference>
<comment type="similarity">
    <text evidence="1 3">Belongs to the sulfotransferase 1 family.</text>
</comment>
<proteinExistence type="inferred from homology"/>
<evidence type="ECO:0000313" key="6">
    <source>
        <dbReference type="EMBL" id="OCA15095.1"/>
    </source>
</evidence>
<reference evidence="6" key="1">
    <citation type="submission" date="2009-11" db="EMBL/GenBank/DDBJ databases">
        <authorList>
            <consortium name="US DOE Joint Genome Institute (JGI-PGF)"/>
            <person name="Ottilar R."/>
            <person name="Schmutz J."/>
            <person name="Salamov A."/>
            <person name="Cheng J.F."/>
            <person name="Lucas S."/>
            <person name="Pitluck S."/>
            <person name="Gundlach H."/>
            <person name="Guo Y."/>
            <person name="Haberer G."/>
            <person name="Nasrallah J."/>
            <person name="Mayer K.F.X."/>
            <person name="van de Peer Y."/>
            <person name="Weigel D."/>
            <person name="Grigoriev I.V."/>
        </authorList>
    </citation>
    <scope>NUCLEOTIDE SEQUENCE</scope>
    <source>
        <strain evidence="6">Nigerian</strain>
    </source>
</reference>
<dbReference type="Pfam" id="PF13358">
    <property type="entry name" value="DDE_3"/>
    <property type="match status" value="1"/>
</dbReference>
<reference evidence="6" key="3">
    <citation type="submission" date="2016-05" db="EMBL/GenBank/DDBJ databases">
        <title>WGS assembly of Xenopus tropicalis.</title>
        <authorList>
            <person name="Sessions A."/>
            <person name="Jenkins J."/>
            <person name="Mitros T."/>
            <person name="Lyons J.T."/>
            <person name="Dichmann D.S."/>
            <person name="Robert J."/>
            <person name="Harland R.M."/>
            <person name="Rokhsar D.S."/>
        </authorList>
    </citation>
    <scope>NUCLEOTIDE SEQUENCE</scope>
    <source>
        <strain evidence="6">Nigerian</strain>
    </source>
</reference>
<organism evidence="6">
    <name type="scientific">Xenopus tropicalis</name>
    <name type="common">Western clawed frog</name>
    <name type="synonym">Silurana tropicalis</name>
    <dbReference type="NCBI Taxonomy" id="8364"/>
    <lineage>
        <taxon>Eukaryota</taxon>
        <taxon>Metazoa</taxon>
        <taxon>Chordata</taxon>
        <taxon>Craniata</taxon>
        <taxon>Vertebrata</taxon>
        <taxon>Euteleostomi</taxon>
        <taxon>Amphibia</taxon>
        <taxon>Batrachia</taxon>
        <taxon>Anura</taxon>
        <taxon>Pipoidea</taxon>
        <taxon>Pipidae</taxon>
        <taxon>Xenopodinae</taxon>
        <taxon>Xenopus</taxon>
        <taxon>Silurana</taxon>
    </lineage>
</organism>
<evidence type="ECO:0000259" key="4">
    <source>
        <dbReference type="Pfam" id="PF00685"/>
    </source>
</evidence>
<evidence type="ECO:0000256" key="3">
    <source>
        <dbReference type="RuleBase" id="RU361155"/>
    </source>
</evidence>
<evidence type="ECO:0000256" key="1">
    <source>
        <dbReference type="ARBA" id="ARBA00005771"/>
    </source>
</evidence>
<dbReference type="GO" id="GO:0008146">
    <property type="term" value="F:sulfotransferase activity"/>
    <property type="evidence" value="ECO:0007669"/>
    <property type="project" value="InterPro"/>
</dbReference>
<dbReference type="InterPro" id="IPR027417">
    <property type="entry name" value="P-loop_NTPase"/>
</dbReference>
<dbReference type="InterPro" id="IPR038717">
    <property type="entry name" value="Tc1-like_DDE_dom"/>
</dbReference>
<dbReference type="EMBL" id="KV460961">
    <property type="protein sequence ID" value="OCA15095.1"/>
    <property type="molecule type" value="Genomic_DNA"/>
</dbReference>
<dbReference type="Pfam" id="PF00685">
    <property type="entry name" value="Sulfotransfer_1"/>
    <property type="match status" value="2"/>
</dbReference>
<keyword evidence="2 3" id="KW-0808">Transferase</keyword>
<gene>
    <name evidence="6" type="ORF">XENTR_v90030519mg</name>
</gene>
<name>A0A310SY19_XENTR</name>
<feature type="domain" description="Sulfotransferase" evidence="4">
    <location>
        <begin position="68"/>
        <end position="114"/>
    </location>
</feature>
<accession>A0A310SY19</accession>
<protein>
    <recommendedName>
        <fullName evidence="3">Sulfotransferase</fullName>
        <ecNumber evidence="3">2.8.2.-</ecNumber>
    </recommendedName>
</protein>
<evidence type="ECO:0000256" key="2">
    <source>
        <dbReference type="ARBA" id="ARBA00022679"/>
    </source>
</evidence>
<feature type="domain" description="Sulfotransferase" evidence="4">
    <location>
        <begin position="197"/>
        <end position="364"/>
    </location>
</feature>
<dbReference type="EC" id="2.8.2.-" evidence="3"/>
<dbReference type="InterPro" id="IPR000863">
    <property type="entry name" value="Sulfotransferase_dom"/>
</dbReference>